<comment type="similarity">
    <text evidence="4">Belongs to the phosphatidylethanolamine-binding protein family. Mitochondrion-specific ribosomal protein mL38 subfamily.</text>
</comment>
<dbReference type="CDD" id="cd00866">
    <property type="entry name" value="PEBP_euk"/>
    <property type="match status" value="1"/>
</dbReference>
<dbReference type="Pfam" id="PF01161">
    <property type="entry name" value="PBP"/>
    <property type="match status" value="1"/>
</dbReference>
<evidence type="ECO:0000256" key="3">
    <source>
        <dbReference type="ARBA" id="ARBA00037226"/>
    </source>
</evidence>
<name>A0A9W7DGW1_AMBMO</name>
<comment type="function">
    <text evidence="3">Component of the mitochondrial ribosome (mitoribosome), a dedicated translation machinery responsible for the synthesis of mitochondrial genome-encoded proteins, including at least some of the essential transmembrane subunits of the mitochondrial respiratory chain. The mitoribosomes are attached to the mitochondrial inner membrane and translation products are cotranslationally integrated into the membrane.</text>
</comment>
<keyword evidence="6" id="KW-0175">Coiled coil</keyword>
<proteinExistence type="inferred from homology"/>
<comment type="subcellular location">
    <subcellularLocation>
        <location evidence="1">Mitochondrion</location>
    </subcellularLocation>
</comment>
<dbReference type="EMBL" id="BSXU01003025">
    <property type="protein sequence ID" value="GMG39574.1"/>
    <property type="molecule type" value="Genomic_DNA"/>
</dbReference>
<dbReference type="Gene3D" id="3.90.280.10">
    <property type="entry name" value="PEBP-like"/>
    <property type="match status" value="1"/>
</dbReference>
<evidence type="ECO:0000256" key="1">
    <source>
        <dbReference type="ARBA" id="ARBA00004173"/>
    </source>
</evidence>
<feature type="coiled-coil region" evidence="6">
    <location>
        <begin position="65"/>
        <end position="112"/>
    </location>
</feature>
<evidence type="ECO:0000256" key="5">
    <source>
        <dbReference type="ARBA" id="ARBA00039444"/>
    </source>
</evidence>
<organism evidence="7 8">
    <name type="scientific">Ambrosiozyma monospora</name>
    <name type="common">Yeast</name>
    <name type="synonym">Endomycopsis monosporus</name>
    <dbReference type="NCBI Taxonomy" id="43982"/>
    <lineage>
        <taxon>Eukaryota</taxon>
        <taxon>Fungi</taxon>
        <taxon>Dikarya</taxon>
        <taxon>Ascomycota</taxon>
        <taxon>Saccharomycotina</taxon>
        <taxon>Pichiomycetes</taxon>
        <taxon>Pichiales</taxon>
        <taxon>Pichiaceae</taxon>
        <taxon>Ambrosiozyma</taxon>
    </lineage>
</organism>
<dbReference type="SUPFAM" id="SSF49777">
    <property type="entry name" value="PEBP-like"/>
    <property type="match status" value="1"/>
</dbReference>
<dbReference type="FunFam" id="3.90.280.10:FF:000004">
    <property type="entry name" value="Mitochondrial large ribosomal subunit YmL35"/>
    <property type="match status" value="1"/>
</dbReference>
<gene>
    <name evidence="7" type="ORF">Amon01_000545500</name>
</gene>
<dbReference type="PANTHER" id="PTHR11362:SF82">
    <property type="entry name" value="PHOSPHATIDYLETHANOLAMINE-BINDING PROTEIN 4"/>
    <property type="match status" value="1"/>
</dbReference>
<dbReference type="InterPro" id="IPR035810">
    <property type="entry name" value="PEBP_euk"/>
</dbReference>
<dbReference type="Gene3D" id="1.20.58.1180">
    <property type="match status" value="1"/>
</dbReference>
<dbReference type="OrthoDB" id="2153661at2759"/>
<dbReference type="Proteomes" id="UP001165063">
    <property type="component" value="Unassembled WGS sequence"/>
</dbReference>
<keyword evidence="2" id="KW-0496">Mitochondrion</keyword>
<dbReference type="InterPro" id="IPR036610">
    <property type="entry name" value="PEBP-like_sf"/>
</dbReference>
<keyword evidence="8" id="KW-1185">Reference proteome</keyword>
<dbReference type="GO" id="GO:0005739">
    <property type="term" value="C:mitochondrion"/>
    <property type="evidence" value="ECO:0007669"/>
    <property type="project" value="UniProtKB-SubCell"/>
</dbReference>
<protein>
    <recommendedName>
        <fullName evidence="5">Large ribosomal subunit protein mL38</fullName>
    </recommendedName>
</protein>
<comment type="caution">
    <text evidence="7">The sequence shown here is derived from an EMBL/GenBank/DDBJ whole genome shotgun (WGS) entry which is preliminary data.</text>
</comment>
<accession>A0A9W7DGW1</accession>
<evidence type="ECO:0000256" key="6">
    <source>
        <dbReference type="SAM" id="Coils"/>
    </source>
</evidence>
<reference evidence="7" key="1">
    <citation type="submission" date="2023-04" db="EMBL/GenBank/DDBJ databases">
        <title>Ambrosiozyma monospora NBRC 1965.</title>
        <authorList>
            <person name="Ichikawa N."/>
            <person name="Sato H."/>
            <person name="Tonouchi N."/>
        </authorList>
    </citation>
    <scope>NUCLEOTIDE SEQUENCE</scope>
    <source>
        <strain evidence="7">NBRC 1965</strain>
    </source>
</reference>
<dbReference type="AlphaFoldDB" id="A0A9W7DGW1"/>
<sequence length="357" mass="41045">MASVSKGIWSNFAKRSPSLAVKSKALQKALLSPSLPNGPVSLKQRSSKMRYTSPIGLDEIYPLAYQLLEKQSESIYKEVEQIEKQISESKDKEQLQQLHKQQEELLVQAELNNPEVIYNANYHTKSLDRTQPVYRHFLSEKWRSYSRMLTMQRLETLAVIPDSLPTLDPQVEVNLKFPHNNVERVIEPGTVLSSNVTQKPPSLEIVEFKESVDDKYTVLVVDLDTPDVENDSFKTTLQWGLKDVVLSNTDPIIDAKKLIQNPEWEFVEYLPPTPEKNTGKHRLAVWVFRQDDKQNLKAAPQGLERDSFDIRSFVAKNNLTPIGAHVWRSIWDRNTENVRSLYGLPKGRIFSRFRSGE</sequence>
<evidence type="ECO:0000256" key="2">
    <source>
        <dbReference type="ARBA" id="ARBA00023128"/>
    </source>
</evidence>
<dbReference type="InterPro" id="IPR008914">
    <property type="entry name" value="PEBP"/>
</dbReference>
<evidence type="ECO:0000256" key="4">
    <source>
        <dbReference type="ARBA" id="ARBA00038016"/>
    </source>
</evidence>
<evidence type="ECO:0000313" key="7">
    <source>
        <dbReference type="EMBL" id="GMG39574.1"/>
    </source>
</evidence>
<dbReference type="PANTHER" id="PTHR11362">
    <property type="entry name" value="PHOSPHATIDYLETHANOLAMINE-BINDING PROTEIN"/>
    <property type="match status" value="1"/>
</dbReference>
<evidence type="ECO:0000313" key="8">
    <source>
        <dbReference type="Proteomes" id="UP001165063"/>
    </source>
</evidence>